<dbReference type="Pfam" id="PF11716">
    <property type="entry name" value="MDMPI_N"/>
    <property type="match status" value="1"/>
</dbReference>
<dbReference type="InterPro" id="IPR034660">
    <property type="entry name" value="DinB/YfiT-like"/>
</dbReference>
<dbReference type="GO" id="GO:0046872">
    <property type="term" value="F:metal ion binding"/>
    <property type="evidence" value="ECO:0007669"/>
    <property type="project" value="InterPro"/>
</dbReference>
<feature type="domain" description="Mycothiol-dependent maleylpyruvate isomerase metal-binding" evidence="2">
    <location>
        <begin position="14"/>
        <end position="150"/>
    </location>
</feature>
<proteinExistence type="predicted"/>
<keyword evidence="4" id="KW-1185">Reference proteome</keyword>
<dbReference type="Proteomes" id="UP000660611">
    <property type="component" value="Unassembled WGS sequence"/>
</dbReference>
<evidence type="ECO:0000313" key="4">
    <source>
        <dbReference type="Proteomes" id="UP000660611"/>
    </source>
</evidence>
<feature type="region of interest" description="Disordered" evidence="1">
    <location>
        <begin position="213"/>
        <end position="235"/>
    </location>
</feature>
<evidence type="ECO:0000259" key="2">
    <source>
        <dbReference type="Pfam" id="PF11716"/>
    </source>
</evidence>
<dbReference type="InterPro" id="IPR024344">
    <property type="entry name" value="MDMPI_metal-binding"/>
</dbReference>
<accession>A0A919PSL3</accession>
<organism evidence="3 4">
    <name type="scientific">Dactylosporangium siamense</name>
    <dbReference type="NCBI Taxonomy" id="685454"/>
    <lineage>
        <taxon>Bacteria</taxon>
        <taxon>Bacillati</taxon>
        <taxon>Actinomycetota</taxon>
        <taxon>Actinomycetes</taxon>
        <taxon>Micromonosporales</taxon>
        <taxon>Micromonosporaceae</taxon>
        <taxon>Dactylosporangium</taxon>
    </lineage>
</organism>
<sequence>MVVTADPLVLSAELDRATARLLDTARTLDGNGLTVASRCDGWTRGHVVSHLARNADAYRNLLSWARTGVRTPAYASREAREAGITAGAFRPHEEQLADLITACDQLRESIDAMPAESWTALVEWGSTGPVPAARVVWSRVCEVELHHVDLDAGYGPADWPASFALRVLHDPATPHVATLVSDDGTKLLSVDGETVVTGPVHLLAAWLTGRGPGTGLTSTGPTGSVGDLPSLEAWK</sequence>
<dbReference type="GO" id="GO:0016853">
    <property type="term" value="F:isomerase activity"/>
    <property type="evidence" value="ECO:0007669"/>
    <property type="project" value="UniProtKB-KW"/>
</dbReference>
<feature type="compositionally biased region" description="Low complexity" evidence="1">
    <location>
        <begin position="215"/>
        <end position="226"/>
    </location>
</feature>
<evidence type="ECO:0000256" key="1">
    <source>
        <dbReference type="SAM" id="MobiDB-lite"/>
    </source>
</evidence>
<dbReference type="SUPFAM" id="SSF109854">
    <property type="entry name" value="DinB/YfiT-like putative metalloenzymes"/>
    <property type="match status" value="1"/>
</dbReference>
<dbReference type="NCBIfam" id="TIGR03083">
    <property type="entry name" value="maleylpyruvate isomerase family mycothiol-dependent enzyme"/>
    <property type="match status" value="1"/>
</dbReference>
<gene>
    <name evidence="3" type="ORF">Dsi01nite_074100</name>
</gene>
<dbReference type="InterPro" id="IPR036527">
    <property type="entry name" value="SCP2_sterol-bd_dom_sf"/>
</dbReference>
<name>A0A919PSL3_9ACTN</name>
<dbReference type="InterPro" id="IPR017517">
    <property type="entry name" value="Maleyloyr_isom"/>
</dbReference>
<keyword evidence="3" id="KW-0413">Isomerase</keyword>
<dbReference type="Gene3D" id="1.20.120.450">
    <property type="entry name" value="dinb family like domain"/>
    <property type="match status" value="1"/>
</dbReference>
<dbReference type="EMBL" id="BONQ01000117">
    <property type="protein sequence ID" value="GIG49369.1"/>
    <property type="molecule type" value="Genomic_DNA"/>
</dbReference>
<dbReference type="AlphaFoldDB" id="A0A919PSL3"/>
<evidence type="ECO:0000313" key="3">
    <source>
        <dbReference type="EMBL" id="GIG49369.1"/>
    </source>
</evidence>
<protein>
    <submittedName>
        <fullName evidence="3">Maleylpyruvate isomerase</fullName>
    </submittedName>
</protein>
<dbReference type="SUPFAM" id="SSF55718">
    <property type="entry name" value="SCP-like"/>
    <property type="match status" value="1"/>
</dbReference>
<comment type="caution">
    <text evidence="3">The sequence shown here is derived from an EMBL/GenBank/DDBJ whole genome shotgun (WGS) entry which is preliminary data.</text>
</comment>
<reference evidence="3" key="1">
    <citation type="submission" date="2021-01" db="EMBL/GenBank/DDBJ databases">
        <title>Whole genome shotgun sequence of Dactylosporangium siamense NBRC 106093.</title>
        <authorList>
            <person name="Komaki H."/>
            <person name="Tamura T."/>
        </authorList>
    </citation>
    <scope>NUCLEOTIDE SEQUENCE</scope>
    <source>
        <strain evidence="3">NBRC 106093</strain>
    </source>
</reference>